<evidence type="ECO:0000256" key="5">
    <source>
        <dbReference type="ARBA" id="ARBA00023136"/>
    </source>
</evidence>
<accession>A0A518N5Q8</accession>
<comment type="subcellular location">
    <subcellularLocation>
        <location evidence="1">Cell membrane</location>
        <topology evidence="1">Multi-pass membrane protein</topology>
    </subcellularLocation>
</comment>
<gene>
    <name evidence="10" type="ORF">FPZ22_10350</name>
</gene>
<dbReference type="Proteomes" id="UP000316584">
    <property type="component" value="Chromosome"/>
</dbReference>
<evidence type="ECO:0000256" key="2">
    <source>
        <dbReference type="ARBA" id="ARBA00022475"/>
    </source>
</evidence>
<evidence type="ECO:0000256" key="4">
    <source>
        <dbReference type="ARBA" id="ARBA00022989"/>
    </source>
</evidence>
<keyword evidence="4 7" id="KW-1133">Transmembrane helix</keyword>
<dbReference type="EMBL" id="CP042218">
    <property type="protein sequence ID" value="QDW67233.1"/>
    <property type="molecule type" value="Genomic_DNA"/>
</dbReference>
<feature type="transmembrane region" description="Helical" evidence="7">
    <location>
        <begin position="21"/>
        <end position="42"/>
    </location>
</feature>
<feature type="transmembrane region" description="Helical" evidence="7">
    <location>
        <begin position="287"/>
        <end position="312"/>
    </location>
</feature>
<evidence type="ECO:0000313" key="10">
    <source>
        <dbReference type="EMBL" id="QDW67233.1"/>
    </source>
</evidence>
<feature type="domain" description="MacB-like periplasmic core" evidence="9">
    <location>
        <begin position="21"/>
        <end position="250"/>
    </location>
</feature>
<dbReference type="RefSeq" id="WP_144892729.1">
    <property type="nucleotide sequence ID" value="NZ_CP042218.1"/>
</dbReference>
<reference evidence="10 11" key="1">
    <citation type="submission" date="2019-07" db="EMBL/GenBank/DDBJ databases">
        <title>Full genome sequence of Luteimonas sp. Gr-4.</title>
        <authorList>
            <person name="Im W.-T."/>
        </authorList>
    </citation>
    <scope>NUCLEOTIDE SEQUENCE [LARGE SCALE GENOMIC DNA]</scope>
    <source>
        <strain evidence="10 11">Gr-4</strain>
    </source>
</reference>
<dbReference type="GO" id="GO:0022857">
    <property type="term" value="F:transmembrane transporter activity"/>
    <property type="evidence" value="ECO:0007669"/>
    <property type="project" value="TreeGrafter"/>
</dbReference>
<dbReference type="AlphaFoldDB" id="A0A518N5Q8"/>
<dbReference type="InterPro" id="IPR050250">
    <property type="entry name" value="Macrolide_Exporter_MacB"/>
</dbReference>
<evidence type="ECO:0000256" key="7">
    <source>
        <dbReference type="SAM" id="Phobius"/>
    </source>
</evidence>
<dbReference type="Pfam" id="PF02687">
    <property type="entry name" value="FtsX"/>
    <property type="match status" value="1"/>
</dbReference>
<dbReference type="PANTHER" id="PTHR30572">
    <property type="entry name" value="MEMBRANE COMPONENT OF TRANSPORTER-RELATED"/>
    <property type="match status" value="1"/>
</dbReference>
<evidence type="ECO:0000256" key="3">
    <source>
        <dbReference type="ARBA" id="ARBA00022692"/>
    </source>
</evidence>
<feature type="domain" description="ABC3 transporter permease C-terminal" evidence="8">
    <location>
        <begin position="292"/>
        <end position="401"/>
    </location>
</feature>
<dbReference type="PANTHER" id="PTHR30572:SF4">
    <property type="entry name" value="ABC TRANSPORTER PERMEASE YTRF"/>
    <property type="match status" value="1"/>
</dbReference>
<dbReference type="Pfam" id="PF12704">
    <property type="entry name" value="MacB_PCD"/>
    <property type="match status" value="1"/>
</dbReference>
<dbReference type="OrthoDB" id="9770036at2"/>
<evidence type="ECO:0000259" key="8">
    <source>
        <dbReference type="Pfam" id="PF02687"/>
    </source>
</evidence>
<organism evidence="10 11">
    <name type="scientific">Luteimonas granuli</name>
    <dbReference type="NCBI Taxonomy" id="1176533"/>
    <lineage>
        <taxon>Bacteria</taxon>
        <taxon>Pseudomonadati</taxon>
        <taxon>Pseudomonadota</taxon>
        <taxon>Gammaproteobacteria</taxon>
        <taxon>Lysobacterales</taxon>
        <taxon>Lysobacteraceae</taxon>
        <taxon>Luteimonas</taxon>
    </lineage>
</organism>
<dbReference type="KEGG" id="lug:FPZ22_10350"/>
<proteinExistence type="inferred from homology"/>
<protein>
    <submittedName>
        <fullName evidence="10">FtsX-like permease family protein</fullName>
    </submittedName>
</protein>
<keyword evidence="2" id="KW-1003">Cell membrane</keyword>
<keyword evidence="11" id="KW-1185">Reference proteome</keyword>
<evidence type="ECO:0000256" key="6">
    <source>
        <dbReference type="ARBA" id="ARBA00038076"/>
    </source>
</evidence>
<keyword evidence="5 7" id="KW-0472">Membrane</keyword>
<evidence type="ECO:0000259" key="9">
    <source>
        <dbReference type="Pfam" id="PF12704"/>
    </source>
</evidence>
<dbReference type="InterPro" id="IPR025857">
    <property type="entry name" value="MacB_PCD"/>
</dbReference>
<name>A0A518N5Q8_9GAMM</name>
<dbReference type="InterPro" id="IPR003838">
    <property type="entry name" value="ABC3_permease_C"/>
</dbReference>
<feature type="transmembrane region" description="Helical" evidence="7">
    <location>
        <begin position="374"/>
        <end position="394"/>
    </location>
</feature>
<sequence length="411" mass="43659">MRFSDVLRTAIHALRGNWMRSVLTSLGVIIGIAAVIVMVSVGQGTQSEIDKMVSGLGSQRLDISPGSRRGPGGVRLSSSSFYTLTEGDVDAIREDIPEVQYVAGSLRGNTQVVFAESNWSSSWQGVQPDYFDINGWVIAEGAGFEAQAYSGAAKEVILGETVRRELFGDEPAIGQTVRLGRVPFVVVGTLEPKGQGGWGQDQDDVMMVPMQTARRRLLGSMGLPPGAVMQVALTVADADDLGYVQGEVESLLRQRHRIGPGQEDDFSVRNISEIVATRTATTRLMSLLLGAVASISLIVGGIGIMNIMLVSVTERIREIGLRMAVGAGPSDVRRQFLAEAMLLSLVGGALGIVIGVVGALLVGRFGDLPVVLNGQVVALAAGFSVATGLFFGYYPARKASMLDPIEALRQQ</sequence>
<keyword evidence="3 7" id="KW-0812">Transmembrane</keyword>
<comment type="similarity">
    <text evidence="6">Belongs to the ABC-4 integral membrane protein family.</text>
</comment>
<dbReference type="GO" id="GO:0005886">
    <property type="term" value="C:plasma membrane"/>
    <property type="evidence" value="ECO:0007669"/>
    <property type="project" value="UniProtKB-SubCell"/>
</dbReference>
<evidence type="ECO:0000313" key="11">
    <source>
        <dbReference type="Proteomes" id="UP000316584"/>
    </source>
</evidence>
<evidence type="ECO:0000256" key="1">
    <source>
        <dbReference type="ARBA" id="ARBA00004651"/>
    </source>
</evidence>
<feature type="transmembrane region" description="Helical" evidence="7">
    <location>
        <begin position="340"/>
        <end position="362"/>
    </location>
</feature>